<dbReference type="HOGENOM" id="CLU_385161_0_0_1"/>
<name>D8S719_SELML</name>
<accession>D8S719</accession>
<dbReference type="InterPro" id="IPR059024">
    <property type="entry name" value="SYNRG_C"/>
</dbReference>
<evidence type="ECO:0000256" key="1">
    <source>
        <dbReference type="SAM" id="MobiDB-lite"/>
    </source>
</evidence>
<sequence length="718" mass="77966">MANGFHALWEPPGSAQISQNGGHAKGIHSSSFSSSIRKPLPLSLFGEQDDEDEEGQGKEEESIAADRGGGGDDGEEEEEEFGEFESVATHIGEQNGNRVEQERIEKSQENGFADLEAHTPEEKISNGWASTVPTSELMLAMHGIRSDRQVPLHVPAPSTLLPDLHVPAPSILLPHLQFPAPSTLLPETTSNDDEWGEFAEPSVLKGGGAQVGLVDLISMSDDQEALGKPSTVAKDLFWSPGVEQAFPPSLLDSQQDVLPVDADTAIFSSEIALEKHEKSKLTGWDLDESRWAEKQSTVENSPPDFFLENGNSAGFEHDTALSLLDAQPDVLPVERDLDAANLITPDGSKLENTVEKDFFWDSTSEVPPSLLDLQQDVPVEIDGFELADDRSWAFSAATLESSGYSRSVSLPAPKADVSFPGDILSGDVTSTGISHRRSHSHGGFHPSFTAIDEWSSFEEFATSIGPRNASPKEIVEEHEEQSLWDTSPALNALQDNALATTNSDLMDLLSLDWDSKAVLAATATDEAQPNAAGMEEGMKPKYLKSWTLLARACATELKLGLGIWNDAVSRGCSTRLVSTEQGENYFTALVHIYRVLRLLGASAELYASWLLPGICEELALAMDESRLAWTKLESVVELLDSRTSLTRLEECLRCLPSSPQASSSPSLCCALSLLRFDSFPASLDVPLVVWDDSTYFLPVANLWANRVSRISPVAYFSG</sequence>
<evidence type="ECO:0000313" key="3">
    <source>
        <dbReference type="EMBL" id="EFJ19538.1"/>
    </source>
</evidence>
<evidence type="ECO:0000259" key="2">
    <source>
        <dbReference type="Pfam" id="PF25999"/>
    </source>
</evidence>
<dbReference type="Gramene" id="EFJ19538">
    <property type="protein sequence ID" value="EFJ19538"/>
    <property type="gene ID" value="SELMODRAFT_444116"/>
</dbReference>
<dbReference type="Pfam" id="PF25999">
    <property type="entry name" value="SYNRG_C"/>
    <property type="match status" value="1"/>
</dbReference>
<dbReference type="PANTHER" id="PTHR35701">
    <property type="entry name" value="OS11G0148400 PROTEIN"/>
    <property type="match status" value="1"/>
</dbReference>
<reference evidence="3 4" key="1">
    <citation type="journal article" date="2011" name="Science">
        <title>The Selaginella genome identifies genetic changes associated with the evolution of vascular plants.</title>
        <authorList>
            <person name="Banks J.A."/>
            <person name="Nishiyama T."/>
            <person name="Hasebe M."/>
            <person name="Bowman J.L."/>
            <person name="Gribskov M."/>
            <person name="dePamphilis C."/>
            <person name="Albert V.A."/>
            <person name="Aono N."/>
            <person name="Aoyama T."/>
            <person name="Ambrose B.A."/>
            <person name="Ashton N.W."/>
            <person name="Axtell M.J."/>
            <person name="Barker E."/>
            <person name="Barker M.S."/>
            <person name="Bennetzen J.L."/>
            <person name="Bonawitz N.D."/>
            <person name="Chapple C."/>
            <person name="Cheng C."/>
            <person name="Correa L.G."/>
            <person name="Dacre M."/>
            <person name="DeBarry J."/>
            <person name="Dreyer I."/>
            <person name="Elias M."/>
            <person name="Engstrom E.M."/>
            <person name="Estelle M."/>
            <person name="Feng L."/>
            <person name="Finet C."/>
            <person name="Floyd S.K."/>
            <person name="Frommer W.B."/>
            <person name="Fujita T."/>
            <person name="Gramzow L."/>
            <person name="Gutensohn M."/>
            <person name="Harholt J."/>
            <person name="Hattori M."/>
            <person name="Heyl A."/>
            <person name="Hirai T."/>
            <person name="Hiwatashi Y."/>
            <person name="Ishikawa M."/>
            <person name="Iwata M."/>
            <person name="Karol K.G."/>
            <person name="Koehler B."/>
            <person name="Kolukisaoglu U."/>
            <person name="Kubo M."/>
            <person name="Kurata T."/>
            <person name="Lalonde S."/>
            <person name="Li K."/>
            <person name="Li Y."/>
            <person name="Litt A."/>
            <person name="Lyons E."/>
            <person name="Manning G."/>
            <person name="Maruyama T."/>
            <person name="Michael T.P."/>
            <person name="Mikami K."/>
            <person name="Miyazaki S."/>
            <person name="Morinaga S."/>
            <person name="Murata T."/>
            <person name="Mueller-Roeber B."/>
            <person name="Nelson D.R."/>
            <person name="Obara M."/>
            <person name="Oguri Y."/>
            <person name="Olmstead R.G."/>
            <person name="Onodera N."/>
            <person name="Petersen B.L."/>
            <person name="Pils B."/>
            <person name="Prigge M."/>
            <person name="Rensing S.A."/>
            <person name="Riano-Pachon D.M."/>
            <person name="Roberts A.W."/>
            <person name="Sato Y."/>
            <person name="Scheller H.V."/>
            <person name="Schulz B."/>
            <person name="Schulz C."/>
            <person name="Shakirov E.V."/>
            <person name="Shibagaki N."/>
            <person name="Shinohara N."/>
            <person name="Shippen D.E."/>
            <person name="Soerensen I."/>
            <person name="Sotooka R."/>
            <person name="Sugimoto N."/>
            <person name="Sugita M."/>
            <person name="Sumikawa N."/>
            <person name="Tanurdzic M."/>
            <person name="Theissen G."/>
            <person name="Ulvskov P."/>
            <person name="Wakazuki S."/>
            <person name="Weng J.K."/>
            <person name="Willats W.W."/>
            <person name="Wipf D."/>
            <person name="Wolf P.G."/>
            <person name="Yang L."/>
            <person name="Zimmer A.D."/>
            <person name="Zhu Q."/>
            <person name="Mitros T."/>
            <person name="Hellsten U."/>
            <person name="Loque D."/>
            <person name="Otillar R."/>
            <person name="Salamov A."/>
            <person name="Schmutz J."/>
            <person name="Shapiro H."/>
            <person name="Lindquist E."/>
            <person name="Lucas S."/>
            <person name="Rokhsar D."/>
            <person name="Grigoriev I.V."/>
        </authorList>
    </citation>
    <scope>NUCLEOTIDE SEQUENCE [LARGE SCALE GENOMIC DNA]</scope>
</reference>
<organism evidence="4">
    <name type="scientific">Selaginella moellendorffii</name>
    <name type="common">Spikemoss</name>
    <dbReference type="NCBI Taxonomy" id="88036"/>
    <lineage>
        <taxon>Eukaryota</taxon>
        <taxon>Viridiplantae</taxon>
        <taxon>Streptophyta</taxon>
        <taxon>Embryophyta</taxon>
        <taxon>Tracheophyta</taxon>
        <taxon>Lycopodiopsida</taxon>
        <taxon>Selaginellales</taxon>
        <taxon>Selaginellaceae</taxon>
        <taxon>Selaginella</taxon>
    </lineage>
</organism>
<feature type="compositionally biased region" description="Acidic residues" evidence="1">
    <location>
        <begin position="72"/>
        <end position="83"/>
    </location>
</feature>
<feature type="region of interest" description="Disordered" evidence="1">
    <location>
        <begin position="1"/>
        <end position="103"/>
    </location>
</feature>
<dbReference type="InParanoid" id="D8S719"/>
<dbReference type="eggNOG" id="ENOG502QRFB">
    <property type="taxonomic scope" value="Eukaryota"/>
</dbReference>
<dbReference type="AlphaFoldDB" id="D8S719"/>
<dbReference type="PANTHER" id="PTHR35701:SF1">
    <property type="entry name" value="OS11G0148400 PROTEIN"/>
    <property type="match status" value="1"/>
</dbReference>
<evidence type="ECO:0000313" key="4">
    <source>
        <dbReference type="Proteomes" id="UP000001514"/>
    </source>
</evidence>
<feature type="domain" description="Synergin gamma C-terminal" evidence="2">
    <location>
        <begin position="540"/>
        <end position="712"/>
    </location>
</feature>
<gene>
    <name evidence="3" type="ORF">SELMODRAFT_444116</name>
</gene>
<keyword evidence="4" id="KW-1185">Reference proteome</keyword>
<proteinExistence type="predicted"/>
<protein>
    <recommendedName>
        <fullName evidence="2">Synergin gamma C-terminal domain-containing protein</fullName>
    </recommendedName>
</protein>
<dbReference type="Proteomes" id="UP000001514">
    <property type="component" value="Unassembled WGS sequence"/>
</dbReference>
<dbReference type="KEGG" id="smo:SELMODRAFT_444116"/>
<dbReference type="EMBL" id="GL377605">
    <property type="protein sequence ID" value="EFJ19538.1"/>
    <property type="molecule type" value="Genomic_DNA"/>
</dbReference>